<feature type="domain" description="Pseudouridine synthase I TruA alpha/beta" evidence="4">
    <location>
        <begin position="8"/>
        <end position="105"/>
    </location>
</feature>
<dbReference type="PANTHER" id="PTHR11142">
    <property type="entry name" value="PSEUDOURIDYLATE SYNTHASE"/>
    <property type="match status" value="1"/>
</dbReference>
<dbReference type="AlphaFoldDB" id="A0A644TUZ7"/>
<dbReference type="EC" id="5.4.99.12" evidence="5"/>
<name>A0A644TUZ7_9ZZZZ</name>
<dbReference type="EMBL" id="VSSQ01000050">
    <property type="protein sequence ID" value="MPL70022.1"/>
    <property type="molecule type" value="Genomic_DNA"/>
</dbReference>
<dbReference type="InterPro" id="IPR020094">
    <property type="entry name" value="TruA/RsuA/RluB/E/F_N"/>
</dbReference>
<dbReference type="InterPro" id="IPR020097">
    <property type="entry name" value="PsdUridine_synth_TruA_a/b_dom"/>
</dbReference>
<evidence type="ECO:0000259" key="4">
    <source>
        <dbReference type="Pfam" id="PF01416"/>
    </source>
</evidence>
<dbReference type="Gene3D" id="3.30.70.580">
    <property type="entry name" value="Pseudouridine synthase I, catalytic domain, N-terminal subdomain"/>
    <property type="match status" value="1"/>
</dbReference>
<dbReference type="GO" id="GO:0031119">
    <property type="term" value="P:tRNA pseudouridine synthesis"/>
    <property type="evidence" value="ECO:0007669"/>
    <property type="project" value="TreeGrafter"/>
</dbReference>
<dbReference type="Gene3D" id="3.30.70.660">
    <property type="entry name" value="Pseudouridine synthase I, catalytic domain, C-terminal subdomain"/>
    <property type="match status" value="1"/>
</dbReference>
<reference evidence="5" key="1">
    <citation type="submission" date="2019-08" db="EMBL/GenBank/DDBJ databases">
        <authorList>
            <person name="Kucharzyk K."/>
            <person name="Murdoch R.W."/>
            <person name="Higgins S."/>
            <person name="Loffler F."/>
        </authorList>
    </citation>
    <scope>NUCLEOTIDE SEQUENCE</scope>
</reference>
<organism evidence="5">
    <name type="scientific">bioreactor metagenome</name>
    <dbReference type="NCBI Taxonomy" id="1076179"/>
    <lineage>
        <taxon>unclassified sequences</taxon>
        <taxon>metagenomes</taxon>
        <taxon>ecological metagenomes</taxon>
    </lineage>
</organism>
<dbReference type="CDD" id="cd02570">
    <property type="entry name" value="PseudoU_synth_EcTruA"/>
    <property type="match status" value="1"/>
</dbReference>
<dbReference type="InterPro" id="IPR001406">
    <property type="entry name" value="PsdUridine_synth_TruA"/>
</dbReference>
<proteinExistence type="inferred from homology"/>
<gene>
    <name evidence="5" type="primary">truA_8</name>
    <name evidence="5" type="ORF">SDC9_15773</name>
</gene>
<comment type="caution">
    <text evidence="5">The sequence shown here is derived from an EMBL/GenBank/DDBJ whole genome shotgun (WGS) entry which is preliminary data.</text>
</comment>
<dbReference type="Pfam" id="PF01416">
    <property type="entry name" value="PseudoU_synth_1"/>
    <property type="match status" value="2"/>
</dbReference>
<evidence type="ECO:0000256" key="2">
    <source>
        <dbReference type="ARBA" id="ARBA00022694"/>
    </source>
</evidence>
<dbReference type="NCBIfam" id="TIGR00071">
    <property type="entry name" value="hisT_truA"/>
    <property type="match status" value="1"/>
</dbReference>
<evidence type="ECO:0000313" key="5">
    <source>
        <dbReference type="EMBL" id="MPL70022.1"/>
    </source>
</evidence>
<sequence length="251" mass="29269">MRYFIHLSYNGTNFCGWQIQPNEPSVQETIEKALFYILKEKINITGCGRTDTGVHALSYYAHFDFKEMTNEELEKLTYRLNAFFSYDIRIISIKKVKDDAHARFDAISRTYKYYIATQKQPFNNDFTYYLPRPLNIEKMNLACEKLLAYNDFTSFSKLHTQVNNNNCTINFASWEKEGDLLVFTINANRFLRNMVRSIVGTMIEVGLEKINVEEFCKIIEEKDRASAGVSVAAKALFLFDVVYEKGIFLDF</sequence>
<dbReference type="InterPro" id="IPR020103">
    <property type="entry name" value="PsdUridine_synth_cat_dom_sf"/>
</dbReference>
<comment type="similarity">
    <text evidence="1">Belongs to the tRNA pseudouridine synthase TruA family.</text>
</comment>
<evidence type="ECO:0000256" key="1">
    <source>
        <dbReference type="ARBA" id="ARBA00009375"/>
    </source>
</evidence>
<dbReference type="FunFam" id="3.30.70.580:FF:000001">
    <property type="entry name" value="tRNA pseudouridine synthase A"/>
    <property type="match status" value="1"/>
</dbReference>
<dbReference type="HAMAP" id="MF_00171">
    <property type="entry name" value="TruA"/>
    <property type="match status" value="1"/>
</dbReference>
<dbReference type="InterPro" id="IPR020095">
    <property type="entry name" value="PsdUridine_synth_TruA_C"/>
</dbReference>
<evidence type="ECO:0000256" key="3">
    <source>
        <dbReference type="ARBA" id="ARBA00023235"/>
    </source>
</evidence>
<accession>A0A644TUZ7</accession>
<feature type="domain" description="Pseudouridine synthase I TruA alpha/beta" evidence="4">
    <location>
        <begin position="142"/>
        <end position="244"/>
    </location>
</feature>
<dbReference type="PIRSF" id="PIRSF001430">
    <property type="entry name" value="tRNA_psdUrid_synth"/>
    <property type="match status" value="1"/>
</dbReference>
<dbReference type="GO" id="GO:0160147">
    <property type="term" value="F:tRNA pseudouridine(38-40) synthase activity"/>
    <property type="evidence" value="ECO:0007669"/>
    <property type="project" value="UniProtKB-EC"/>
</dbReference>
<dbReference type="GO" id="GO:0003723">
    <property type="term" value="F:RNA binding"/>
    <property type="evidence" value="ECO:0007669"/>
    <property type="project" value="InterPro"/>
</dbReference>
<dbReference type="SUPFAM" id="SSF55120">
    <property type="entry name" value="Pseudouridine synthase"/>
    <property type="match status" value="1"/>
</dbReference>
<dbReference type="PANTHER" id="PTHR11142:SF0">
    <property type="entry name" value="TRNA PSEUDOURIDINE SYNTHASE-LIKE 1"/>
    <property type="match status" value="1"/>
</dbReference>
<protein>
    <submittedName>
        <fullName evidence="5">tRNA pseudouridine synthase A</fullName>
        <ecNumber evidence="5">5.4.99.12</ecNumber>
    </submittedName>
</protein>
<keyword evidence="2" id="KW-0819">tRNA processing</keyword>
<keyword evidence="3 5" id="KW-0413">Isomerase</keyword>